<reference evidence="1" key="1">
    <citation type="submission" date="2021-02" db="EMBL/GenBank/DDBJ databases">
        <authorList>
            <person name="Nowell W R."/>
        </authorList>
    </citation>
    <scope>NUCLEOTIDE SEQUENCE</scope>
</reference>
<accession>A0A820RR72</accession>
<name>A0A820RR72_9BILA</name>
<evidence type="ECO:0000313" key="2">
    <source>
        <dbReference type="Proteomes" id="UP000663851"/>
    </source>
</evidence>
<organism evidence="1 2">
    <name type="scientific">Rotaria socialis</name>
    <dbReference type="NCBI Taxonomy" id="392032"/>
    <lineage>
        <taxon>Eukaryota</taxon>
        <taxon>Metazoa</taxon>
        <taxon>Spiralia</taxon>
        <taxon>Gnathifera</taxon>
        <taxon>Rotifera</taxon>
        <taxon>Eurotatoria</taxon>
        <taxon>Bdelloidea</taxon>
        <taxon>Philodinida</taxon>
        <taxon>Philodinidae</taxon>
        <taxon>Rotaria</taxon>
    </lineage>
</organism>
<evidence type="ECO:0008006" key="3">
    <source>
        <dbReference type="Google" id="ProtNLM"/>
    </source>
</evidence>
<dbReference type="Proteomes" id="UP000663851">
    <property type="component" value="Unassembled WGS sequence"/>
</dbReference>
<protein>
    <recommendedName>
        <fullName evidence="3">C2H2-type domain-containing protein</fullName>
    </recommendedName>
</protein>
<gene>
    <name evidence="1" type="ORF">HFQ381_LOCUS23213</name>
</gene>
<evidence type="ECO:0000313" key="1">
    <source>
        <dbReference type="EMBL" id="CAF4442053.1"/>
    </source>
</evidence>
<sequence length="1643" mass="190412">MSSQDYVCSLCIQAGSFPTFRKLFQHLQYVHNGQPNFKIRCELGTLCGTIYSTFNAYKTHIYREHLNLLDENLCRQPIQLDTEACDNISSSTCGVPYLDFDIQINDAEDEFQDEQTELDDDTSICWSLLKEARIQLSKQTIDLDAFERFYIELLLNLREGYSLPQNIIQGITFGFRSLIELIHELLKNQIKSSLIQYQRATKSPSTENVFALDDINKVILSVIHFCYDPAQEIKLDYPNQVAFYIPIQSSIQQLLSKPDVLNMLIKNYNETVNRNAVDTDLMYDYRHGSQAEENIILRDKPDSLLFQLYIDEIGLTNPIGAKKDTQKITMVYFQLEDLPNTVKSMLKSIGLIAMCNSNYLSTKSNKKKFFDPIVQDLNILQTRGLSIPNSASRLNFVFTVLTGDHLASNDIGGFQKSFSNGYFCRHCYMNYDERFTPLNEISHALRTTDEHDNLVKELLTLNNHTVLRGVVDDSPLSKLIGFHPVISLPNDIMHDINEGLCGKVLLAMLRETSTKRLLSYGEIEDRLISFKYGFNDKENKPPILRKKHLAKGKLIGTASQKMCLFTLFPIIFFDIIEQLDTREVYTCLREIVSLLYACPFRKSWLSYLYSLTIRFQCLMVHLLPNFLTSKVHLIIHYASQIGMFGPPVRHWCMRFEAKHQVFKRLAVKSNNYKNILYTLSKRHQLRQCLFFSSSNYYDINNEGYSSRTKQFLMLPADIRRLLQENIKNVDQHTLFMEYERLQFNHVMFVKNSVFVNNLIHEEEIPSFFHLIFIFQVDNVWLLVVEELNTVAFNESLWSYELEHTHLLSIKKPDELIRIVAKGLDIYEVNRKSYVNVLSQEDIDGDTLFNLPQSMMYEIIKPMKDRVRFLTEHRALFHGTSQNNSDQLLSNNYLEYSSENSSKQLMEQRTTDQAATASAITHSNNYQGDAFQSTSLPSPEVINEETIKSPKECQENDNNEDNEESIFPYVYTLPDLPLKIQQFIDKGEISHFGGHTNARRLLLDVIFTDVTTNYSLLYPNSNQYRSMAIATLKLFNIHNDTQALNDWIECLKSKFKRERRPLQQTSEQVQRMKLKHSSTYGRPIKGNDNIVAPRREVPIDFWNKIDLHDDPDDLNKSIQFMKNELSHEKVNFDEVRIAWKKTLVVRRQFIQTHTTKEVLQEYPGYHHVVLIFDEIQYLCNVDIESNLENALQKLLVMVPDNESYVNDLPTVRLIKLLTKHFQDSWQYLLRNKVSVKFLLKTKEPACPRPTIQITDDNFYIYLDFDMITQTKSINQALSVVISLYVIFELQFGTHNRVIHLLYGILLQESSILSKQLRLALKQWNFHIDKKERTGNIQLVKTISTTNNTQTTTIGVLKEIEGGHGNRSFDNSYQENSIRNIDDTQNSTTISTNPTAYINMEKCTTQTSRSSNLSSPIDPPLIIQIATPEKPEEEFLSEPITNAFERDCPCNRENCSQIISLVYKDIGRFILYPPPGLINANILLFYNSIGVWDEVAINTFTLDGNIKCRGFHFTMQSFIPLRFSGALAIPPLLSGKLCDPQFFKFGHQDFNSTLKYDKFCWNNSFSFDGQPYAVHPNACGDSGACISQYRIRDGIRDWILVENTEKENVESEENVEKKESGKYRKKIFCRGKYRKENVEKENIES</sequence>
<comment type="caution">
    <text evidence="1">The sequence shown here is derived from an EMBL/GenBank/DDBJ whole genome shotgun (WGS) entry which is preliminary data.</text>
</comment>
<proteinExistence type="predicted"/>
<dbReference type="EMBL" id="CAJOBO010002279">
    <property type="protein sequence ID" value="CAF4442053.1"/>
    <property type="molecule type" value="Genomic_DNA"/>
</dbReference>